<evidence type="ECO:0000313" key="5">
    <source>
        <dbReference type="Proteomes" id="UP000008495"/>
    </source>
</evidence>
<comment type="caution">
    <text evidence="4">The sequence shown here is derived from an EMBL/GenBank/DDBJ whole genome shotgun (WGS) entry which is preliminary data.</text>
</comment>
<evidence type="ECO:0000256" key="2">
    <source>
        <dbReference type="SAM" id="MobiDB-lite"/>
    </source>
</evidence>
<dbReference type="GO" id="GO:0003677">
    <property type="term" value="F:DNA binding"/>
    <property type="evidence" value="ECO:0007669"/>
    <property type="project" value="UniProtKB-KW"/>
</dbReference>
<evidence type="ECO:0000256" key="1">
    <source>
        <dbReference type="ARBA" id="ARBA00023125"/>
    </source>
</evidence>
<dbReference type="SUPFAM" id="SSF47413">
    <property type="entry name" value="lambda repressor-like DNA-binding domains"/>
    <property type="match status" value="1"/>
</dbReference>
<dbReference type="SMART" id="SM00530">
    <property type="entry name" value="HTH_XRE"/>
    <property type="match status" value="1"/>
</dbReference>
<feature type="region of interest" description="Disordered" evidence="2">
    <location>
        <begin position="339"/>
        <end position="482"/>
    </location>
</feature>
<dbReference type="GO" id="GO:0005829">
    <property type="term" value="C:cytosol"/>
    <property type="evidence" value="ECO:0007669"/>
    <property type="project" value="TreeGrafter"/>
</dbReference>
<dbReference type="InterPro" id="IPR001387">
    <property type="entry name" value="Cro/C1-type_HTH"/>
</dbReference>
<dbReference type="GO" id="GO:0003700">
    <property type="term" value="F:DNA-binding transcription factor activity"/>
    <property type="evidence" value="ECO:0007669"/>
    <property type="project" value="TreeGrafter"/>
</dbReference>
<organism evidence="4 5">
    <name type="scientific">Austwickia chelonae NBRC 105200</name>
    <dbReference type="NCBI Taxonomy" id="1184607"/>
    <lineage>
        <taxon>Bacteria</taxon>
        <taxon>Bacillati</taxon>
        <taxon>Actinomycetota</taxon>
        <taxon>Actinomycetes</taxon>
        <taxon>Micrococcales</taxon>
        <taxon>Dermatophilaceae</taxon>
        <taxon>Austwickia</taxon>
    </lineage>
</organism>
<dbReference type="Gene3D" id="1.10.260.40">
    <property type="entry name" value="lambda repressor-like DNA-binding domains"/>
    <property type="match status" value="1"/>
</dbReference>
<dbReference type="InterPro" id="IPR010982">
    <property type="entry name" value="Lambda_DNA-bd_dom_sf"/>
</dbReference>
<dbReference type="CDD" id="cd00093">
    <property type="entry name" value="HTH_XRE"/>
    <property type="match status" value="1"/>
</dbReference>
<feature type="compositionally biased region" description="Low complexity" evidence="2">
    <location>
        <begin position="399"/>
        <end position="409"/>
    </location>
</feature>
<reference evidence="4 5" key="1">
    <citation type="submission" date="2012-08" db="EMBL/GenBank/DDBJ databases">
        <title>Whole genome shotgun sequence of Austwickia chelonae NBRC 105200.</title>
        <authorList>
            <person name="Yoshida I."/>
            <person name="Hosoyama A."/>
            <person name="Tsuchikane K."/>
            <person name="Katsumata H."/>
            <person name="Ando Y."/>
            <person name="Ohji S."/>
            <person name="Hamada M."/>
            <person name="Tamura T."/>
            <person name="Yamazoe A."/>
            <person name="Yamazaki S."/>
            <person name="Fujita N."/>
        </authorList>
    </citation>
    <scope>NUCLEOTIDE SEQUENCE [LARGE SCALE GENOMIC DNA]</scope>
    <source>
        <strain evidence="4 5">NBRC 105200</strain>
    </source>
</reference>
<dbReference type="EMBL" id="BAGZ01000008">
    <property type="protein sequence ID" value="GAB77817.1"/>
    <property type="molecule type" value="Genomic_DNA"/>
</dbReference>
<accession>K6W7L1</accession>
<dbReference type="Pfam" id="PF01381">
    <property type="entry name" value="HTH_3"/>
    <property type="match status" value="1"/>
</dbReference>
<gene>
    <name evidence="4" type="ORF">AUCHE_08_00590</name>
</gene>
<feature type="compositionally biased region" description="Low complexity" evidence="2">
    <location>
        <begin position="354"/>
        <end position="379"/>
    </location>
</feature>
<dbReference type="PANTHER" id="PTHR46797:SF1">
    <property type="entry name" value="METHYLPHOSPHONATE SYNTHASE"/>
    <property type="match status" value="1"/>
</dbReference>
<feature type="domain" description="HTH cro/C1-type" evidence="3">
    <location>
        <begin position="5"/>
        <end position="59"/>
    </location>
</feature>
<dbReference type="PANTHER" id="PTHR46797">
    <property type="entry name" value="HTH-TYPE TRANSCRIPTIONAL REGULATOR"/>
    <property type="match status" value="1"/>
</dbReference>
<feature type="compositionally biased region" description="Polar residues" evidence="2">
    <location>
        <begin position="465"/>
        <end position="475"/>
    </location>
</feature>
<protein>
    <recommendedName>
        <fullName evidence="3">HTH cro/C1-type domain-containing protein</fullName>
    </recommendedName>
</protein>
<keyword evidence="5" id="KW-1185">Reference proteome</keyword>
<proteinExistence type="predicted"/>
<dbReference type="AlphaFoldDB" id="K6W7L1"/>
<dbReference type="PROSITE" id="PS50943">
    <property type="entry name" value="HTH_CROC1"/>
    <property type="match status" value="1"/>
</dbReference>
<evidence type="ECO:0000259" key="3">
    <source>
        <dbReference type="PROSITE" id="PS50943"/>
    </source>
</evidence>
<sequence length="482" mass="50856">MGAFLRQQRTAADLSVRQLSALTGISNPYLSQIERGLRRPSAEILQQIAQGLSLSAETLYVRAGLLQATRDSESADTSRAIRADPRLDIIQRRAMLEAYARIIGEPPYDRAAAPVQPSKAATECPADEDLFPEGNRYVPQEDRMNAPGSKGAPSRASTEISALTPIYVMLGASDLAVEKLRELGAKAAKDAEESIDGLQQKAGNDLAKVVEGAKQVPHLALNQALEMMARSRQHYTDLAERGRSVDLTGQATTTALGLMQQATDLVGRGRSQAEHVVEQGRTEAERRVDKTRKAALRTGQAAVHQAGAVVDQASHVVEAVTHAGRRAVDEAVDTVDSAVAAPVRKPTARRRRSPGSTAATASPAASPAASPVVQTASVPADEKKSDSPSARPTKKATARRSSTATSRTTGGERRASTRTPAKRTERKTTARKATTRRTAASPSDMPATAAVPPPPSGEVVAEAAKNSQPGSSPSAQLPPHGA</sequence>
<dbReference type="STRING" id="100225.SAMN05421595_0326"/>
<dbReference type="eggNOG" id="COG1396">
    <property type="taxonomic scope" value="Bacteria"/>
</dbReference>
<name>K6W7L1_9MICO</name>
<evidence type="ECO:0000313" key="4">
    <source>
        <dbReference type="EMBL" id="GAB77817.1"/>
    </source>
</evidence>
<dbReference type="InterPro" id="IPR050807">
    <property type="entry name" value="TransReg_Diox_bact_type"/>
</dbReference>
<dbReference type="Proteomes" id="UP000008495">
    <property type="component" value="Unassembled WGS sequence"/>
</dbReference>
<keyword evidence="1" id="KW-0238">DNA-binding</keyword>